<organism evidence="1">
    <name type="scientific">Physcomitrium patens</name>
    <name type="common">Spreading-leaved earth moss</name>
    <name type="synonym">Physcomitrella patens</name>
    <dbReference type="NCBI Taxonomy" id="3218"/>
    <lineage>
        <taxon>Eukaryota</taxon>
        <taxon>Viridiplantae</taxon>
        <taxon>Streptophyta</taxon>
        <taxon>Embryophyta</taxon>
        <taxon>Bryophyta</taxon>
        <taxon>Bryophytina</taxon>
        <taxon>Bryopsida</taxon>
        <taxon>Funariidae</taxon>
        <taxon>Funariales</taxon>
        <taxon>Funariaceae</taxon>
        <taxon>Physcomitrium</taxon>
    </lineage>
</organism>
<proteinExistence type="predicted"/>
<dbReference type="EMBL" id="ABEU02000018">
    <property type="protein sequence ID" value="PNR35010.1"/>
    <property type="molecule type" value="Genomic_DNA"/>
</dbReference>
<dbReference type="Proteomes" id="UP000006727">
    <property type="component" value="Chromosome 18"/>
</dbReference>
<protein>
    <submittedName>
        <fullName evidence="1 2">Uncharacterized protein</fullName>
    </submittedName>
</protein>
<dbReference type="Gramene" id="Pp3c18_9010V3.1">
    <property type="protein sequence ID" value="Pp3c18_9010V3.1"/>
    <property type="gene ID" value="Pp3c18_9010"/>
</dbReference>
<reference evidence="1 3" key="2">
    <citation type="journal article" date="2018" name="Plant J.">
        <title>The Physcomitrella patens chromosome-scale assembly reveals moss genome structure and evolution.</title>
        <authorList>
            <person name="Lang D."/>
            <person name="Ullrich K.K."/>
            <person name="Murat F."/>
            <person name="Fuchs J."/>
            <person name="Jenkins J."/>
            <person name="Haas F.B."/>
            <person name="Piednoel M."/>
            <person name="Gundlach H."/>
            <person name="Van Bel M."/>
            <person name="Meyberg R."/>
            <person name="Vives C."/>
            <person name="Morata J."/>
            <person name="Symeonidi A."/>
            <person name="Hiss M."/>
            <person name="Muchero W."/>
            <person name="Kamisugi Y."/>
            <person name="Saleh O."/>
            <person name="Blanc G."/>
            <person name="Decker E.L."/>
            <person name="van Gessel N."/>
            <person name="Grimwood J."/>
            <person name="Hayes R.D."/>
            <person name="Graham S.W."/>
            <person name="Gunter L.E."/>
            <person name="McDaniel S.F."/>
            <person name="Hoernstein S.N.W."/>
            <person name="Larsson A."/>
            <person name="Li F.W."/>
            <person name="Perroud P.F."/>
            <person name="Phillips J."/>
            <person name="Ranjan P."/>
            <person name="Rokshar D.S."/>
            <person name="Rothfels C.J."/>
            <person name="Schneider L."/>
            <person name="Shu S."/>
            <person name="Stevenson D.W."/>
            <person name="Thummler F."/>
            <person name="Tillich M."/>
            <person name="Villarreal Aguilar J.C."/>
            <person name="Widiez T."/>
            <person name="Wong G.K."/>
            <person name="Wymore A."/>
            <person name="Zhang Y."/>
            <person name="Zimmer A.D."/>
            <person name="Quatrano R.S."/>
            <person name="Mayer K.F.X."/>
            <person name="Goodstein D."/>
            <person name="Casacuberta J.M."/>
            <person name="Vandepoele K."/>
            <person name="Reski R."/>
            <person name="Cuming A.C."/>
            <person name="Tuskan G.A."/>
            <person name="Maumus F."/>
            <person name="Salse J."/>
            <person name="Schmutz J."/>
            <person name="Rensing S.A."/>
        </authorList>
    </citation>
    <scope>NUCLEOTIDE SEQUENCE [LARGE SCALE GENOMIC DNA]</scope>
    <source>
        <strain evidence="2 3">cv. Gransden 2004</strain>
    </source>
</reference>
<dbReference type="PaxDb" id="3218-PP1S19_118V6.1"/>
<dbReference type="STRING" id="3218.A0A2K1J0G4"/>
<dbReference type="EnsemblPlants" id="Pp3c18_9010V3.1">
    <property type="protein sequence ID" value="Pp3c18_9010V3.1"/>
    <property type="gene ID" value="Pp3c18_9010"/>
</dbReference>
<accession>A0A2K1J0G4</accession>
<evidence type="ECO:0000313" key="1">
    <source>
        <dbReference type="EMBL" id="PNR35010.1"/>
    </source>
</evidence>
<evidence type="ECO:0000313" key="2">
    <source>
        <dbReference type="EnsemblPlants" id="Pp3c18_9010V3.1"/>
    </source>
</evidence>
<keyword evidence="3" id="KW-1185">Reference proteome</keyword>
<reference evidence="2" key="3">
    <citation type="submission" date="2020-12" db="UniProtKB">
        <authorList>
            <consortium name="EnsemblPlants"/>
        </authorList>
    </citation>
    <scope>IDENTIFICATION</scope>
</reference>
<reference evidence="1 3" key="1">
    <citation type="journal article" date="2008" name="Science">
        <title>The Physcomitrella genome reveals evolutionary insights into the conquest of land by plants.</title>
        <authorList>
            <person name="Rensing S."/>
            <person name="Lang D."/>
            <person name="Zimmer A."/>
            <person name="Terry A."/>
            <person name="Salamov A."/>
            <person name="Shapiro H."/>
            <person name="Nishiyama T."/>
            <person name="Perroud P.-F."/>
            <person name="Lindquist E."/>
            <person name="Kamisugi Y."/>
            <person name="Tanahashi T."/>
            <person name="Sakakibara K."/>
            <person name="Fujita T."/>
            <person name="Oishi K."/>
            <person name="Shin-I T."/>
            <person name="Kuroki Y."/>
            <person name="Toyoda A."/>
            <person name="Suzuki Y."/>
            <person name="Hashimoto A."/>
            <person name="Yamaguchi K."/>
            <person name="Sugano A."/>
            <person name="Kohara Y."/>
            <person name="Fujiyama A."/>
            <person name="Anterola A."/>
            <person name="Aoki S."/>
            <person name="Ashton N."/>
            <person name="Barbazuk W.B."/>
            <person name="Barker E."/>
            <person name="Bennetzen J."/>
            <person name="Bezanilla M."/>
            <person name="Blankenship R."/>
            <person name="Cho S.H."/>
            <person name="Dutcher S."/>
            <person name="Estelle M."/>
            <person name="Fawcett J.A."/>
            <person name="Gundlach H."/>
            <person name="Hanada K."/>
            <person name="Heyl A."/>
            <person name="Hicks K.A."/>
            <person name="Hugh J."/>
            <person name="Lohr M."/>
            <person name="Mayer K."/>
            <person name="Melkozernov A."/>
            <person name="Murata T."/>
            <person name="Nelson D."/>
            <person name="Pils B."/>
            <person name="Prigge M."/>
            <person name="Reiss B."/>
            <person name="Renner T."/>
            <person name="Rombauts S."/>
            <person name="Rushton P."/>
            <person name="Sanderfoot A."/>
            <person name="Schween G."/>
            <person name="Shiu S.-H."/>
            <person name="Stueber K."/>
            <person name="Theodoulou F.L."/>
            <person name="Tu H."/>
            <person name="Van de Peer Y."/>
            <person name="Verrier P.J."/>
            <person name="Waters E."/>
            <person name="Wood A."/>
            <person name="Yang L."/>
            <person name="Cove D."/>
            <person name="Cuming A."/>
            <person name="Hasebe M."/>
            <person name="Lucas S."/>
            <person name="Mishler D.B."/>
            <person name="Reski R."/>
            <person name="Grigoriev I."/>
            <person name="Quatrano R.S."/>
            <person name="Boore J.L."/>
        </authorList>
    </citation>
    <scope>NUCLEOTIDE SEQUENCE [LARGE SCALE GENOMIC DNA]</scope>
    <source>
        <strain evidence="2 3">cv. Gransden 2004</strain>
    </source>
</reference>
<gene>
    <name evidence="1" type="ORF">PHYPA_022909</name>
</gene>
<name>A0A2K1J0G4_PHYPA</name>
<dbReference type="AlphaFoldDB" id="A0A2K1J0G4"/>
<sequence length="103" mass="11708">MRHEGVHALRQTGAWLRSHEESHWGNKWTRPFSRTSHAKGVVLEKSGVESDQSNPAFGCLDDIGEKDEVRIGHISSESTGVHFNLVKIPSHQEEYDLYADSYF</sequence>
<evidence type="ECO:0000313" key="3">
    <source>
        <dbReference type="Proteomes" id="UP000006727"/>
    </source>
</evidence>
<dbReference type="InParanoid" id="A0A2K1J0G4"/>